<accession>A0A645IIN7</accession>
<evidence type="ECO:0000313" key="3">
    <source>
        <dbReference type="EMBL" id="MPN51155.1"/>
    </source>
</evidence>
<dbReference type="SUPFAM" id="SSF53383">
    <property type="entry name" value="PLP-dependent transferases"/>
    <property type="match status" value="1"/>
</dbReference>
<gene>
    <name evidence="3" type="primary">iscS_74</name>
    <name evidence="3" type="ORF">SDC9_198797</name>
</gene>
<name>A0A645IIN7_9ZZZZ</name>
<evidence type="ECO:0000256" key="1">
    <source>
        <dbReference type="ARBA" id="ARBA00001933"/>
    </source>
</evidence>
<feature type="domain" description="Aminotransferase class V" evidence="2">
    <location>
        <begin position="7"/>
        <end position="143"/>
    </location>
</feature>
<dbReference type="InterPro" id="IPR015421">
    <property type="entry name" value="PyrdxlP-dep_Trfase_major"/>
</dbReference>
<dbReference type="InterPro" id="IPR000192">
    <property type="entry name" value="Aminotrans_V_dom"/>
</dbReference>
<comment type="cofactor">
    <cofactor evidence="1">
        <name>pyridoxal 5'-phosphate</name>
        <dbReference type="ChEBI" id="CHEBI:597326"/>
    </cofactor>
</comment>
<dbReference type="PANTHER" id="PTHR11601">
    <property type="entry name" value="CYSTEINE DESULFURYLASE FAMILY MEMBER"/>
    <property type="match status" value="1"/>
</dbReference>
<comment type="caution">
    <text evidence="3">The sequence shown here is derived from an EMBL/GenBank/DDBJ whole genome shotgun (WGS) entry which is preliminary data.</text>
</comment>
<dbReference type="PANTHER" id="PTHR11601:SF50">
    <property type="entry name" value="CYSTEINE DESULFURASE ISCS 2-RELATED"/>
    <property type="match status" value="1"/>
</dbReference>
<reference evidence="3" key="1">
    <citation type="submission" date="2019-08" db="EMBL/GenBank/DDBJ databases">
        <authorList>
            <person name="Kucharzyk K."/>
            <person name="Murdoch R.W."/>
            <person name="Higgins S."/>
            <person name="Loffler F."/>
        </authorList>
    </citation>
    <scope>NUCLEOTIDE SEQUENCE</scope>
</reference>
<sequence>MIAGGGQEYGYRSGTSNWPVNVMFAKTLRLAFDSQMDNYNHVLRLKEKITNHLKEIENIQINTPVENASPYITNFSIKNKKAAVIAQAFDDHGICLSTISACSTKTEMPSHVIYETFKDIKRAESSIRVSMSKYTTFEEITKFLMVLDEIMVSIKG</sequence>
<proteinExistence type="predicted"/>
<dbReference type="InterPro" id="IPR015424">
    <property type="entry name" value="PyrdxlP-dep_Trfase"/>
</dbReference>
<dbReference type="Gene3D" id="3.90.1150.10">
    <property type="entry name" value="Aspartate Aminotransferase, domain 1"/>
    <property type="match status" value="1"/>
</dbReference>
<dbReference type="Pfam" id="PF00266">
    <property type="entry name" value="Aminotran_5"/>
    <property type="match status" value="1"/>
</dbReference>
<dbReference type="EC" id="2.8.1.7" evidence="3"/>
<protein>
    <submittedName>
        <fullName evidence="3">Cysteine desulfurase IscS</fullName>
        <ecNumber evidence="3">2.8.1.7</ecNumber>
    </submittedName>
</protein>
<dbReference type="Gene3D" id="3.40.640.10">
    <property type="entry name" value="Type I PLP-dependent aspartate aminotransferase-like (Major domain)"/>
    <property type="match status" value="1"/>
</dbReference>
<organism evidence="3">
    <name type="scientific">bioreactor metagenome</name>
    <dbReference type="NCBI Taxonomy" id="1076179"/>
    <lineage>
        <taxon>unclassified sequences</taxon>
        <taxon>metagenomes</taxon>
        <taxon>ecological metagenomes</taxon>
    </lineage>
</organism>
<keyword evidence="3" id="KW-0808">Transferase</keyword>
<dbReference type="EMBL" id="VSSQ01115969">
    <property type="protein sequence ID" value="MPN51155.1"/>
    <property type="molecule type" value="Genomic_DNA"/>
</dbReference>
<dbReference type="InterPro" id="IPR015422">
    <property type="entry name" value="PyrdxlP-dep_Trfase_small"/>
</dbReference>
<dbReference type="GO" id="GO:0031071">
    <property type="term" value="F:cysteine desulfurase activity"/>
    <property type="evidence" value="ECO:0007669"/>
    <property type="project" value="UniProtKB-EC"/>
</dbReference>
<evidence type="ECO:0000259" key="2">
    <source>
        <dbReference type="Pfam" id="PF00266"/>
    </source>
</evidence>
<dbReference type="AlphaFoldDB" id="A0A645IIN7"/>